<dbReference type="AlphaFoldDB" id="A0A1B7NI90"/>
<evidence type="ECO:0000313" key="6">
    <source>
        <dbReference type="Proteomes" id="UP000092154"/>
    </source>
</evidence>
<dbReference type="GO" id="GO:0006357">
    <property type="term" value="P:regulation of transcription by RNA polymerase II"/>
    <property type="evidence" value="ECO:0007669"/>
    <property type="project" value="InterPro"/>
</dbReference>
<evidence type="ECO:0000259" key="4">
    <source>
        <dbReference type="SMART" id="SM00385"/>
    </source>
</evidence>
<feature type="region of interest" description="Disordered" evidence="2">
    <location>
        <begin position="209"/>
        <end position="234"/>
    </location>
</feature>
<dbReference type="Gene3D" id="1.10.472.10">
    <property type="entry name" value="Cyclin-like"/>
    <property type="match status" value="2"/>
</dbReference>
<dbReference type="InterPro" id="IPR043198">
    <property type="entry name" value="Cyclin/Ssn8"/>
</dbReference>
<feature type="domain" description="Cyclin-like" evidence="4">
    <location>
        <begin position="37"/>
        <end position="144"/>
    </location>
</feature>
<feature type="compositionally biased region" description="Polar residues" evidence="2">
    <location>
        <begin position="299"/>
        <end position="330"/>
    </location>
</feature>
<dbReference type="PANTHER" id="PTHR10026">
    <property type="entry name" value="CYCLIN"/>
    <property type="match status" value="1"/>
</dbReference>
<keyword evidence="3" id="KW-1133">Transmembrane helix</keyword>
<protein>
    <submittedName>
        <fullName evidence="5">Cyclin-like protein</fullName>
    </submittedName>
</protein>
<dbReference type="InParanoid" id="A0A1B7NI90"/>
<dbReference type="SUPFAM" id="SSF47954">
    <property type="entry name" value="Cyclin-like"/>
    <property type="match status" value="2"/>
</dbReference>
<dbReference type="InterPro" id="IPR006671">
    <property type="entry name" value="Cyclin_N"/>
</dbReference>
<accession>A0A1B7NI90</accession>
<keyword evidence="3" id="KW-0472">Membrane</keyword>
<sequence length="358" mass="39447">MQSQWLFPISALQLTPSVLTSSYTVAKELYDRSRGVEFLFRLGSSLGLPTSATFTAATWFHRFFMRHSMQDYHRQDVAASCIFLATKTEECGRKLRDVARVCQAKITGKDVSLIHSESPEVNQLQNVILLTEEVLLEALCFDFVAPSPHAELIDLFDAYQEDSRVQDYAWSIAHDSYRTPLCVLFPPRIIASACYVLAQRAVDGPHSASLDARISASPPSASLPTPPSHKPASPDASRFAVEYYRFAEEDIAKVSDALSLLLEYYSVQDTQNAPHVLPLTMISPPTSSPRPKLYEPFSQVPQAPSQLASVPATGTSNRTPISSYGGSTPAKTPLHSAEQPEKAVREPTKKATSRLDLS</sequence>
<gene>
    <name evidence="5" type="ORF">K503DRAFT_764832</name>
</gene>
<proteinExistence type="inferred from homology"/>
<dbReference type="EMBL" id="KV448123">
    <property type="protein sequence ID" value="OAX44623.1"/>
    <property type="molecule type" value="Genomic_DNA"/>
</dbReference>
<comment type="similarity">
    <text evidence="1">Belongs to the cyclin family.</text>
</comment>
<dbReference type="GO" id="GO:0016538">
    <property type="term" value="F:cyclin-dependent protein serine/threonine kinase regulator activity"/>
    <property type="evidence" value="ECO:0007669"/>
    <property type="project" value="InterPro"/>
</dbReference>
<evidence type="ECO:0000313" key="5">
    <source>
        <dbReference type="EMBL" id="OAX44623.1"/>
    </source>
</evidence>
<feature type="transmembrane region" description="Helical" evidence="3">
    <location>
        <begin position="38"/>
        <end position="60"/>
    </location>
</feature>
<organism evidence="5 6">
    <name type="scientific">Rhizopogon vinicolor AM-OR11-026</name>
    <dbReference type="NCBI Taxonomy" id="1314800"/>
    <lineage>
        <taxon>Eukaryota</taxon>
        <taxon>Fungi</taxon>
        <taxon>Dikarya</taxon>
        <taxon>Basidiomycota</taxon>
        <taxon>Agaricomycotina</taxon>
        <taxon>Agaricomycetes</taxon>
        <taxon>Agaricomycetidae</taxon>
        <taxon>Boletales</taxon>
        <taxon>Suillineae</taxon>
        <taxon>Rhizopogonaceae</taxon>
        <taxon>Rhizopogon</taxon>
    </lineage>
</organism>
<feature type="domain" description="Cyclin-like" evidence="4">
    <location>
        <begin position="150"/>
        <end position="263"/>
    </location>
</feature>
<dbReference type="InterPro" id="IPR013763">
    <property type="entry name" value="Cyclin-like_dom"/>
</dbReference>
<keyword evidence="6" id="KW-1185">Reference proteome</keyword>
<dbReference type="SMART" id="SM00385">
    <property type="entry name" value="CYCLIN"/>
    <property type="match status" value="2"/>
</dbReference>
<keyword evidence="1" id="KW-0195">Cyclin</keyword>
<reference evidence="5 6" key="1">
    <citation type="submission" date="2016-06" db="EMBL/GenBank/DDBJ databases">
        <title>Comparative genomics of the ectomycorrhizal sister species Rhizopogon vinicolor and Rhizopogon vesiculosus (Basidiomycota: Boletales) reveals a divergence of the mating type B locus.</title>
        <authorList>
            <consortium name="DOE Joint Genome Institute"/>
            <person name="Mujic A.B."/>
            <person name="Kuo A."/>
            <person name="Tritt A."/>
            <person name="Lipzen A."/>
            <person name="Chen C."/>
            <person name="Johnson J."/>
            <person name="Sharma A."/>
            <person name="Barry K."/>
            <person name="Grigoriev I.V."/>
            <person name="Spatafora J.W."/>
        </authorList>
    </citation>
    <scope>NUCLEOTIDE SEQUENCE [LARGE SCALE GENOMIC DNA]</scope>
    <source>
        <strain evidence="5 6">AM-OR11-026</strain>
    </source>
</reference>
<dbReference type="CDD" id="cd20546">
    <property type="entry name" value="CYCLIN_SpCG1C_ScCTK2-like_rpt2"/>
    <property type="match status" value="1"/>
</dbReference>
<evidence type="ECO:0000256" key="3">
    <source>
        <dbReference type="SAM" id="Phobius"/>
    </source>
</evidence>
<dbReference type="InterPro" id="IPR036915">
    <property type="entry name" value="Cyclin-like_sf"/>
</dbReference>
<keyword evidence="3" id="KW-0812">Transmembrane</keyword>
<evidence type="ECO:0000256" key="2">
    <source>
        <dbReference type="SAM" id="MobiDB-lite"/>
    </source>
</evidence>
<evidence type="ECO:0000256" key="1">
    <source>
        <dbReference type="RuleBase" id="RU000383"/>
    </source>
</evidence>
<feature type="compositionally biased region" description="Basic and acidic residues" evidence="2">
    <location>
        <begin position="338"/>
        <end position="349"/>
    </location>
</feature>
<dbReference type="STRING" id="1314800.A0A1B7NI90"/>
<dbReference type="Proteomes" id="UP000092154">
    <property type="component" value="Unassembled WGS sequence"/>
</dbReference>
<name>A0A1B7NI90_9AGAM</name>
<feature type="region of interest" description="Disordered" evidence="2">
    <location>
        <begin position="278"/>
        <end position="358"/>
    </location>
</feature>
<dbReference type="OrthoDB" id="25002at2759"/>
<dbReference type="FunCoup" id="A0A1B7NI90">
    <property type="interactions" value="532"/>
</dbReference>
<dbReference type="Pfam" id="PF00134">
    <property type="entry name" value="Cyclin_N"/>
    <property type="match status" value="1"/>
</dbReference>